<keyword evidence="11" id="KW-1185">Reference proteome</keyword>
<keyword evidence="8" id="KW-0143">Chaperone</keyword>
<dbReference type="SUPFAM" id="SSF144122">
    <property type="entry name" value="Tim10-like"/>
    <property type="match status" value="1"/>
</dbReference>
<name>A0ABN8N4F4_9CNID</name>
<comment type="function">
    <text evidence="8">Mitochondrial intermembrane chaperone that participates in the import and insertion of some multi-pass transmembrane proteins into the mitochondrial inner membrane. Also required for the transfer of beta-barrel precursors from the TOM complex to the sorting and assembly machinery (SAM complex) of the outer membrane. Acts as a chaperone-like protein that protects the hydrophobic precursors from aggregation and guide them through the mitochondrial intermembrane space.</text>
</comment>
<dbReference type="Gene3D" id="1.10.287.810">
    <property type="entry name" value="Mitochondrial import inner membrane translocase subunit tim13 like domains"/>
    <property type="match status" value="1"/>
</dbReference>
<dbReference type="InterPro" id="IPR035427">
    <property type="entry name" value="Tim10-like_dom_sf"/>
</dbReference>
<keyword evidence="6 8" id="KW-0496">Mitochondrion</keyword>
<proteinExistence type="inferred from homology"/>
<evidence type="ECO:0000256" key="5">
    <source>
        <dbReference type="ARBA" id="ARBA00023010"/>
    </source>
</evidence>
<comment type="similarity">
    <text evidence="8">Belongs to the small Tim family.</text>
</comment>
<keyword evidence="4 8" id="KW-0653">Protein transport</keyword>
<keyword evidence="8" id="KW-0999">Mitochondrion inner membrane</keyword>
<dbReference type="Pfam" id="PF02953">
    <property type="entry name" value="zf-Tim10_DDP"/>
    <property type="match status" value="1"/>
</dbReference>
<comment type="caution">
    <text evidence="10">The sequence shown here is derived from an EMBL/GenBank/DDBJ whole genome shotgun (WGS) entry which is preliminary data.</text>
</comment>
<sequence length="90" mass="10457">MQGGTSSSQQQEMEVKQFQNFLQYYNKLTELCFTDCIHDFTNRKISANENNCSMHCTEKFLKVMQRVGVRIQEVQMMQNEGIFGAPDPPK</sequence>
<evidence type="ECO:0000313" key="11">
    <source>
        <dbReference type="Proteomes" id="UP001159405"/>
    </source>
</evidence>
<reference evidence="10 11" key="1">
    <citation type="submission" date="2022-05" db="EMBL/GenBank/DDBJ databases">
        <authorList>
            <consortium name="Genoscope - CEA"/>
            <person name="William W."/>
        </authorList>
    </citation>
    <scope>NUCLEOTIDE SEQUENCE [LARGE SCALE GENOMIC DNA]</scope>
</reference>
<comment type="subcellular location">
    <subcellularLocation>
        <location evidence="8">Mitochondrion inner membrane</location>
        <topology evidence="8">Peripheral membrane protein</topology>
        <orientation evidence="8">Intermembrane side</orientation>
    </subcellularLocation>
</comment>
<comment type="subunit">
    <text evidence="8">Heterohexamer.</text>
</comment>
<evidence type="ECO:0000256" key="2">
    <source>
        <dbReference type="ARBA" id="ARBA00022723"/>
    </source>
</evidence>
<evidence type="ECO:0000259" key="9">
    <source>
        <dbReference type="Pfam" id="PF02953"/>
    </source>
</evidence>
<keyword evidence="7 8" id="KW-1015">Disulfide bond</keyword>
<keyword evidence="1 8" id="KW-0813">Transport</keyword>
<dbReference type="EMBL" id="CALNXK010000008">
    <property type="protein sequence ID" value="CAH3040302.1"/>
    <property type="molecule type" value="Genomic_DNA"/>
</dbReference>
<dbReference type="InterPro" id="IPR050673">
    <property type="entry name" value="Mito_inner_translocase_sub"/>
</dbReference>
<evidence type="ECO:0000256" key="3">
    <source>
        <dbReference type="ARBA" id="ARBA00022833"/>
    </source>
</evidence>
<keyword evidence="2" id="KW-0479">Metal-binding</keyword>
<dbReference type="Proteomes" id="UP001159405">
    <property type="component" value="Unassembled WGS sequence"/>
</dbReference>
<feature type="domain" description="Tim10-like" evidence="9">
    <location>
        <begin position="10"/>
        <end position="73"/>
    </location>
</feature>
<evidence type="ECO:0000313" key="10">
    <source>
        <dbReference type="EMBL" id="CAH3040302.1"/>
    </source>
</evidence>
<evidence type="ECO:0000256" key="7">
    <source>
        <dbReference type="ARBA" id="ARBA00023157"/>
    </source>
</evidence>
<keyword evidence="5 8" id="KW-0811">Translocation</keyword>
<comment type="domain">
    <text evidence="8">The twin CX3C motif contains 4 conserved Cys residues that form 2 disulfide bonds in the mitochondrial intermembrane space.</text>
</comment>
<accession>A0ABN8N4F4</accession>
<protein>
    <recommendedName>
        <fullName evidence="8">Mitochondrial import inner membrane translocase subunit</fullName>
    </recommendedName>
</protein>
<keyword evidence="8" id="KW-0472">Membrane</keyword>
<evidence type="ECO:0000256" key="8">
    <source>
        <dbReference type="RuleBase" id="RU367043"/>
    </source>
</evidence>
<evidence type="ECO:0000256" key="6">
    <source>
        <dbReference type="ARBA" id="ARBA00023128"/>
    </source>
</evidence>
<organism evidence="10 11">
    <name type="scientific">Porites lobata</name>
    <dbReference type="NCBI Taxonomy" id="104759"/>
    <lineage>
        <taxon>Eukaryota</taxon>
        <taxon>Metazoa</taxon>
        <taxon>Cnidaria</taxon>
        <taxon>Anthozoa</taxon>
        <taxon>Hexacorallia</taxon>
        <taxon>Scleractinia</taxon>
        <taxon>Fungiina</taxon>
        <taxon>Poritidae</taxon>
        <taxon>Porites</taxon>
    </lineage>
</organism>
<gene>
    <name evidence="10" type="ORF">PLOB_00045758</name>
</gene>
<dbReference type="InterPro" id="IPR004217">
    <property type="entry name" value="Tim10-like"/>
</dbReference>
<evidence type="ECO:0000256" key="1">
    <source>
        <dbReference type="ARBA" id="ARBA00022448"/>
    </source>
</evidence>
<evidence type="ECO:0000256" key="4">
    <source>
        <dbReference type="ARBA" id="ARBA00022927"/>
    </source>
</evidence>
<dbReference type="PANTHER" id="PTHR13172">
    <property type="entry name" value="MITOCHONDRIAL IMPORT INNER MEMBRANE TRANSLOCASE SUBUNIT TIM9B"/>
    <property type="match status" value="1"/>
</dbReference>
<keyword evidence="3" id="KW-0862">Zinc</keyword>